<dbReference type="KEGG" id="mamo:A6B35_07115"/>
<dbReference type="Proteomes" id="UP000002949">
    <property type="component" value="Unassembled WGS sequence"/>
</dbReference>
<dbReference type="OrthoDB" id="7592443at2"/>
<keyword evidence="1" id="KW-0663">Pyridoxal phosphate</keyword>
<evidence type="ECO:0000259" key="2">
    <source>
        <dbReference type="Pfam" id="PF00266"/>
    </source>
</evidence>
<dbReference type="InterPro" id="IPR011340">
    <property type="entry name" value="Cys_dSase-rel"/>
</dbReference>
<dbReference type="Gene3D" id="3.90.1150.10">
    <property type="entry name" value="Aspartate Aminotransferase, domain 1"/>
    <property type="match status" value="1"/>
</dbReference>
<dbReference type="Gene3D" id="3.40.640.10">
    <property type="entry name" value="Type I PLP-dependent aspartate aminotransferase-like (Major domain)"/>
    <property type="match status" value="1"/>
</dbReference>
<dbReference type="PANTHER" id="PTHR43586:SF21">
    <property type="entry name" value="PYRIDOXAL PHOSPHATE (PLP)-DEPENDENT ASPARTATE AMINOTRANSFERASE SUPERFAMILY"/>
    <property type="match status" value="1"/>
</dbReference>
<sequence>MNKHQTANANGAAGAFPVEAIRAMFPALQRAGDFIFLDNAAGAQIPQSVLDAVTNHLVAHNVQRGGRYGRSVTVDQSVADARTSVALLINAYSPSEICFGMNATSFIRLVSLGIGQMLAKDTDGGRDEIIVTDMDHDANIATWLALESAGAKFKWWRMREDGNLHVDDLRPLVSYRTRLVACTVTAHSIGSIVDVASVAKIAHAAGAEVFLDSVHYGPHGLIDVQAWDCDYLVCSGYKNFSPHMGFLWGRFETLKRLPTFREDFIPDEPPYKVEAGTFIYENVSGMDAAVRYLESIGRNFLSENNRSRRDNIVAGMNAIRDYELVLAREMFAVLKDCNATIYGVADEARIHERVPTFCFNIGALSPQRIVEEMAELQIGIRDGHMYAPRLMKRLNLSMDSGAIRASLVHYNTVDEVRRFGEALRTIIAKLS</sequence>
<reference evidence="3 4" key="1">
    <citation type="journal article" date="2012" name="J. Bacteriol.">
        <title>Draft Genome Sequence of Plant Growth-Promoting Rhizobium Mesorhizobium amorphae, Isolated from Zinc-Lead Mine Tailings.</title>
        <authorList>
            <person name="Hao X."/>
            <person name="Lin Y."/>
            <person name="Johnstone L."/>
            <person name="Baltrus D.A."/>
            <person name="Miller S.J."/>
            <person name="Wei G."/>
            <person name="Rensing C."/>
        </authorList>
    </citation>
    <scope>NUCLEOTIDE SEQUENCE [LARGE SCALE GENOMIC DNA]</scope>
    <source>
        <strain evidence="3 4">CCNWGS0123</strain>
    </source>
</reference>
<dbReference type="NCBIfam" id="TIGR01976">
    <property type="entry name" value="am_tr_V_VC1184"/>
    <property type="match status" value="1"/>
</dbReference>
<dbReference type="InterPro" id="IPR015424">
    <property type="entry name" value="PyrdxlP-dep_Trfase"/>
</dbReference>
<dbReference type="Pfam" id="PF00266">
    <property type="entry name" value="Aminotran_5"/>
    <property type="match status" value="1"/>
</dbReference>
<name>G6YBL3_9HYPH</name>
<dbReference type="InterPro" id="IPR015421">
    <property type="entry name" value="PyrdxlP-dep_Trfase_major"/>
</dbReference>
<dbReference type="STRING" id="1082933.A6B35_07115"/>
<dbReference type="InterPro" id="IPR000192">
    <property type="entry name" value="Aminotrans_V_dom"/>
</dbReference>
<protein>
    <submittedName>
        <fullName evidence="3">Cysteine desulfurase family protein</fullName>
    </submittedName>
</protein>
<dbReference type="SUPFAM" id="SSF53383">
    <property type="entry name" value="PLP-dependent transferases"/>
    <property type="match status" value="1"/>
</dbReference>
<organism evidence="3 4">
    <name type="scientific">Mesorhizobium amorphae CCNWGS0123</name>
    <dbReference type="NCBI Taxonomy" id="1082933"/>
    <lineage>
        <taxon>Bacteria</taxon>
        <taxon>Pseudomonadati</taxon>
        <taxon>Pseudomonadota</taxon>
        <taxon>Alphaproteobacteria</taxon>
        <taxon>Hyphomicrobiales</taxon>
        <taxon>Phyllobacteriaceae</taxon>
        <taxon>Mesorhizobium</taxon>
    </lineage>
</organism>
<evidence type="ECO:0000313" key="4">
    <source>
        <dbReference type="Proteomes" id="UP000002949"/>
    </source>
</evidence>
<keyword evidence="4" id="KW-1185">Reference proteome</keyword>
<proteinExistence type="predicted"/>
<dbReference type="PATRIC" id="fig|1082933.3.peg.3254"/>
<accession>G6YBL3</accession>
<gene>
    <name evidence="3" type="ORF">MEA186_16697</name>
</gene>
<evidence type="ECO:0000313" key="3">
    <source>
        <dbReference type="EMBL" id="EHH10854.1"/>
    </source>
</evidence>
<dbReference type="AlphaFoldDB" id="G6YBL3"/>
<dbReference type="InterPro" id="IPR015422">
    <property type="entry name" value="PyrdxlP-dep_Trfase_small"/>
</dbReference>
<dbReference type="eggNOG" id="COG0520">
    <property type="taxonomic scope" value="Bacteria"/>
</dbReference>
<feature type="domain" description="Aminotransferase class V" evidence="2">
    <location>
        <begin position="35"/>
        <end position="419"/>
    </location>
</feature>
<dbReference type="EMBL" id="AGSN01000119">
    <property type="protein sequence ID" value="EHH10854.1"/>
    <property type="molecule type" value="Genomic_DNA"/>
</dbReference>
<dbReference type="PANTHER" id="PTHR43586">
    <property type="entry name" value="CYSTEINE DESULFURASE"/>
    <property type="match status" value="1"/>
</dbReference>
<evidence type="ECO:0000256" key="1">
    <source>
        <dbReference type="ARBA" id="ARBA00022898"/>
    </source>
</evidence>
<dbReference type="RefSeq" id="WP_006202865.1">
    <property type="nucleotide sequence ID" value="NZ_AGSN01000119.1"/>
</dbReference>